<reference evidence="3 4" key="1">
    <citation type="submission" date="2016-04" db="EMBL/GenBank/DDBJ databases">
        <title>Genome analyses suggest a sexual origin of heterokaryosis in a supposedly ancient asexual fungus.</title>
        <authorList>
            <person name="Ropars J."/>
            <person name="Sedzielewska K."/>
            <person name="Noel J."/>
            <person name="Charron P."/>
            <person name="Farinelli L."/>
            <person name="Marton T."/>
            <person name="Kruger M."/>
            <person name="Pelin A."/>
            <person name="Brachmann A."/>
            <person name="Corradi N."/>
        </authorList>
    </citation>
    <scope>NUCLEOTIDE SEQUENCE [LARGE SCALE GENOMIC DNA]</scope>
    <source>
        <strain evidence="3 4">A5</strain>
    </source>
</reference>
<dbReference type="AlphaFoldDB" id="A0A2N0NYN8"/>
<protein>
    <submittedName>
        <fullName evidence="3">Uncharacterized protein</fullName>
    </submittedName>
</protein>
<dbReference type="VEuPathDB" id="FungiDB:RhiirFUN_011888"/>
<gene>
    <name evidence="3" type="ORF">RhiirA5_429332</name>
</gene>
<dbReference type="Proteomes" id="UP000232722">
    <property type="component" value="Unassembled WGS sequence"/>
</dbReference>
<feature type="coiled-coil region" evidence="1">
    <location>
        <begin position="107"/>
        <end position="141"/>
    </location>
</feature>
<feature type="compositionally biased region" description="Polar residues" evidence="2">
    <location>
        <begin position="32"/>
        <end position="63"/>
    </location>
</feature>
<sequence>MIGGGGMGSSLGIECFDITVRISYKLKGVARQTPSNHQTEQTSSITPSNRQTEQTFSITPTSRQTNSIITSSLKIKIPKIRLPTSMLLAPPTPCQLEPALTCEQEPSDDLKSENVILRAQNEQLCQQVNEITEQLQTVTSKFNSSQEENQTLLMINNEFGLENDKLYESLERYRSAKLLKSLQMAVQKDPELESD</sequence>
<reference evidence="3 4" key="2">
    <citation type="submission" date="2017-09" db="EMBL/GenBank/DDBJ databases">
        <title>Extensive intraspecific genome diversity in a model arbuscular mycorrhizal fungus.</title>
        <authorList>
            <person name="Chen E.C."/>
            <person name="Morin E."/>
            <person name="Beaudet D."/>
            <person name="Noel J."/>
            <person name="Ndikumana S."/>
            <person name="Charron P."/>
            <person name="St-Onge C."/>
            <person name="Giorgi J."/>
            <person name="Grigoriev I.V."/>
            <person name="Roux C."/>
            <person name="Martin F.M."/>
            <person name="Corradi N."/>
        </authorList>
    </citation>
    <scope>NUCLEOTIDE SEQUENCE [LARGE SCALE GENOMIC DNA]</scope>
    <source>
        <strain evidence="3 4">A5</strain>
    </source>
</reference>
<feature type="region of interest" description="Disordered" evidence="2">
    <location>
        <begin position="30"/>
        <end position="63"/>
    </location>
</feature>
<name>A0A2N0NYN8_9GLOM</name>
<dbReference type="EMBL" id="LLXJ01002111">
    <property type="protein sequence ID" value="PKB99678.1"/>
    <property type="molecule type" value="Genomic_DNA"/>
</dbReference>
<organism evidence="3 4">
    <name type="scientific">Rhizophagus irregularis</name>
    <dbReference type="NCBI Taxonomy" id="588596"/>
    <lineage>
        <taxon>Eukaryota</taxon>
        <taxon>Fungi</taxon>
        <taxon>Fungi incertae sedis</taxon>
        <taxon>Mucoromycota</taxon>
        <taxon>Glomeromycotina</taxon>
        <taxon>Glomeromycetes</taxon>
        <taxon>Glomerales</taxon>
        <taxon>Glomeraceae</taxon>
        <taxon>Rhizophagus</taxon>
    </lineage>
</organism>
<comment type="caution">
    <text evidence="3">The sequence shown here is derived from an EMBL/GenBank/DDBJ whole genome shotgun (WGS) entry which is preliminary data.</text>
</comment>
<evidence type="ECO:0000256" key="2">
    <source>
        <dbReference type="SAM" id="MobiDB-lite"/>
    </source>
</evidence>
<keyword evidence="1" id="KW-0175">Coiled coil</keyword>
<accession>A0A2N0NYN8</accession>
<dbReference type="VEuPathDB" id="FungiDB:FUN_012269"/>
<evidence type="ECO:0000313" key="3">
    <source>
        <dbReference type="EMBL" id="PKB99678.1"/>
    </source>
</evidence>
<dbReference type="VEuPathDB" id="FungiDB:RhiirA1_396017"/>
<evidence type="ECO:0000256" key="1">
    <source>
        <dbReference type="SAM" id="Coils"/>
    </source>
</evidence>
<evidence type="ECO:0000313" key="4">
    <source>
        <dbReference type="Proteomes" id="UP000232722"/>
    </source>
</evidence>
<proteinExistence type="predicted"/>